<evidence type="ECO:0000313" key="2">
    <source>
        <dbReference type="EMBL" id="PSF36603.1"/>
    </source>
</evidence>
<keyword evidence="1" id="KW-0812">Transmembrane</keyword>
<reference evidence="2 3" key="2">
    <citation type="submission" date="2018-03" db="EMBL/GenBank/DDBJ databases">
        <authorList>
            <person name="Keele B.F."/>
        </authorList>
    </citation>
    <scope>NUCLEOTIDE SEQUENCE [LARGE SCALE GENOMIC DNA]</scope>
    <source>
        <strain evidence="2 3">CCALA 016</strain>
    </source>
</reference>
<evidence type="ECO:0000313" key="3">
    <source>
        <dbReference type="Proteomes" id="UP000239001"/>
    </source>
</evidence>
<proteinExistence type="predicted"/>
<evidence type="ECO:0000256" key="1">
    <source>
        <dbReference type="SAM" id="Phobius"/>
    </source>
</evidence>
<organism evidence="2 3">
    <name type="scientific">Aphanothece hegewaldii CCALA 016</name>
    <dbReference type="NCBI Taxonomy" id="2107694"/>
    <lineage>
        <taxon>Bacteria</taxon>
        <taxon>Bacillati</taxon>
        <taxon>Cyanobacteriota</taxon>
        <taxon>Cyanophyceae</taxon>
        <taxon>Oscillatoriophycideae</taxon>
        <taxon>Chroococcales</taxon>
        <taxon>Aphanothecaceae</taxon>
        <taxon>Aphanothece</taxon>
    </lineage>
</organism>
<dbReference type="EMBL" id="PXOH01000013">
    <property type="protein sequence ID" value="PSF36603.1"/>
    <property type="molecule type" value="Genomic_DNA"/>
</dbReference>
<reference evidence="2 3" key="1">
    <citation type="submission" date="2018-03" db="EMBL/GenBank/DDBJ databases">
        <title>The ancient ancestry and fast evolution of plastids.</title>
        <authorList>
            <person name="Moore K.R."/>
            <person name="Magnabosco C."/>
            <person name="Momper L."/>
            <person name="Gold D.A."/>
            <person name="Bosak T."/>
            <person name="Fournier G.P."/>
        </authorList>
    </citation>
    <scope>NUCLEOTIDE SEQUENCE [LARGE SCALE GENOMIC DNA]</scope>
    <source>
        <strain evidence="2 3">CCALA 016</strain>
    </source>
</reference>
<keyword evidence="1" id="KW-0472">Membrane</keyword>
<feature type="transmembrane region" description="Helical" evidence="1">
    <location>
        <begin position="44"/>
        <end position="64"/>
    </location>
</feature>
<comment type="caution">
    <text evidence="2">The sequence shown here is derived from an EMBL/GenBank/DDBJ whole genome shotgun (WGS) entry which is preliminary data.</text>
</comment>
<feature type="transmembrane region" description="Helical" evidence="1">
    <location>
        <begin position="17"/>
        <end position="37"/>
    </location>
</feature>
<gene>
    <name evidence="2" type="ORF">C7H19_13055</name>
</gene>
<accession>A0A2T1LWS4</accession>
<dbReference type="AlphaFoldDB" id="A0A2T1LWS4"/>
<dbReference type="Pfam" id="PF07099">
    <property type="entry name" value="DUF1361"/>
    <property type="match status" value="1"/>
</dbReference>
<name>A0A2T1LWS4_9CHRO</name>
<sequence>MQIIRYIWKALDYSHSFMAWNLFLAFIPLVLSIFLFRFSQKRSLFWWFIFLTFLAFLPNAPYVLTDVIHLIDLIRFGFSVWIITLVLIPQYTFFILAGFIAYVLSVINLGFYLENQGYRKYVLSSELIIHLLSGIGIYLGRFQRFNSWDFVTRPIYLLKISIEQLTDKEPILVIIITTFVITFLYWLLKQVILGLELRFKENR</sequence>
<protein>
    <submittedName>
        <fullName evidence="2">DUF1361 domain-containing protein</fullName>
    </submittedName>
</protein>
<keyword evidence="1" id="KW-1133">Transmembrane helix</keyword>
<dbReference type="Proteomes" id="UP000239001">
    <property type="component" value="Unassembled WGS sequence"/>
</dbReference>
<dbReference type="InterPro" id="IPR009793">
    <property type="entry name" value="DUF1361"/>
</dbReference>
<keyword evidence="3" id="KW-1185">Reference proteome</keyword>
<feature type="transmembrane region" description="Helical" evidence="1">
    <location>
        <begin position="171"/>
        <end position="188"/>
    </location>
</feature>
<feature type="transmembrane region" description="Helical" evidence="1">
    <location>
        <begin position="76"/>
        <end position="109"/>
    </location>
</feature>
<feature type="transmembrane region" description="Helical" evidence="1">
    <location>
        <begin position="121"/>
        <end position="140"/>
    </location>
</feature>
<dbReference type="OrthoDB" id="4540541at2"/>